<dbReference type="Gene3D" id="3.30.365.10">
    <property type="entry name" value="Aldehyde oxidase/xanthine dehydrogenase, molybdopterin binding domain"/>
    <property type="match status" value="5"/>
</dbReference>
<dbReference type="Pfam" id="PF02738">
    <property type="entry name" value="MoCoBD_1"/>
    <property type="match status" value="1"/>
</dbReference>
<feature type="region of interest" description="Disordered" evidence="1">
    <location>
        <begin position="1"/>
        <end position="29"/>
    </location>
</feature>
<dbReference type="PANTHER" id="PTHR11908">
    <property type="entry name" value="XANTHINE DEHYDROGENASE"/>
    <property type="match status" value="1"/>
</dbReference>
<dbReference type="Proteomes" id="UP000011863">
    <property type="component" value="Chromosome"/>
</dbReference>
<proteinExistence type="predicted"/>
<dbReference type="GO" id="GO:0004854">
    <property type="term" value="F:xanthine dehydrogenase activity"/>
    <property type="evidence" value="ECO:0007669"/>
    <property type="project" value="UniProtKB-EC"/>
</dbReference>
<dbReference type="InterPro" id="IPR016208">
    <property type="entry name" value="Ald_Oxase/xanthine_DH-like"/>
</dbReference>
<organism evidence="3 4">
    <name type="scientific">Ilumatobacter coccineus (strain NBRC 103263 / KCTC 29153 / YM16-304)</name>
    <dbReference type="NCBI Taxonomy" id="1313172"/>
    <lineage>
        <taxon>Bacteria</taxon>
        <taxon>Bacillati</taxon>
        <taxon>Actinomycetota</taxon>
        <taxon>Acidimicrobiia</taxon>
        <taxon>Acidimicrobiales</taxon>
        <taxon>Ilumatobacteraceae</taxon>
        <taxon>Ilumatobacter</taxon>
    </lineage>
</organism>
<dbReference type="SMART" id="SM01008">
    <property type="entry name" value="Ald_Xan_dh_C"/>
    <property type="match status" value="1"/>
</dbReference>
<accession>A0A6C7EDX9</accession>
<evidence type="ECO:0000313" key="4">
    <source>
        <dbReference type="Proteomes" id="UP000011863"/>
    </source>
</evidence>
<protein>
    <submittedName>
        <fullName evidence="3">Putative xanthine dehydrogenase molybdopterin-binding subunit</fullName>
        <ecNumber evidence="3">1.17.1.4</ecNumber>
    </submittedName>
</protein>
<dbReference type="InterPro" id="IPR017609">
    <property type="entry name" value="Xanthine_dehydrogenase_dsu"/>
</dbReference>
<dbReference type="GO" id="GO:0005506">
    <property type="term" value="F:iron ion binding"/>
    <property type="evidence" value="ECO:0007669"/>
    <property type="project" value="InterPro"/>
</dbReference>
<keyword evidence="4" id="KW-1185">Reference proteome</keyword>
<gene>
    <name evidence="3" type="ORF">YM304_25340</name>
</gene>
<dbReference type="Pfam" id="PF20256">
    <property type="entry name" value="MoCoBD_2"/>
    <property type="match status" value="1"/>
</dbReference>
<sequence>MSVIEDRGTDTSVRPGTIGDSPVRSDGIPKVQGTYEFSSDLSADGCLFGATLRSPHPSARIVSIDLSAAWKINGVEAIITADDVPGKLTYGLISQDQPVFASDVVRYVGEPVAAVAAIDPETARRALSAIEVTYEVLDPLLDPEVAISGDHEPIHPDGNLIRHQRIVHGDPATTGPIVVEGTYEIGMQDQAFLGLEAAIAYPDPGADGVELHVATQWLHEDQGQIAACLGFPDDKVRLVLGGVGGAFGAREDISLQVHTCLLALRLGRPVRMAYSRGESFLGHVHRHPATIWMRHHADADGRLLNVEARFVFDGGAYASTSSAVLVNGITMTQGPYACPNGKVDGYAVRTNHLPCGAMRGFGAVQACFAYESQMDKIADAAGIDPVEVRLRNAMHTGDTLLTGQPVLNVAPVEECIRETAALPLPDEPVGGLPLADGSPDAMRLPGGAGRTADAVDVVRGIGWGVSIKNLMYSETFDDFSTARCRLVDGVATLKFATAEVGQGFITIAAQIARTVLGVDDVVLDQIDTQIGSAGSTSASRQTWMSGGAVDAACRAVRERLFEAVGAAHDIEPIRLMIDGTDVIDTAGDLRIPVAEATAGLELDEEVEYHHPPTEDLDENGQGNCHTAFAFVAHRAVVDVDPELGLVKVIQVATAQDVGNALNPLSVIGQIEGGIAQGLGLAVMEEIIQIDGVIRNGNFTDYLLPTFLDMPPVQATLVEQPDPHAPLGAKGVGEPPCISSTPAIVAAIRDALRQAGVDRPLDRVPVRPSDICLDAS</sequence>
<dbReference type="KEGG" id="aym:YM304_25340"/>
<dbReference type="Gene3D" id="3.90.1170.50">
    <property type="entry name" value="Aldehyde oxidase/xanthine dehydrogenase, a/b hammerhead"/>
    <property type="match status" value="1"/>
</dbReference>
<dbReference type="SUPFAM" id="SSF54665">
    <property type="entry name" value="CO dehydrogenase molybdoprotein N-domain-like"/>
    <property type="match status" value="1"/>
</dbReference>
<evidence type="ECO:0000256" key="1">
    <source>
        <dbReference type="SAM" id="MobiDB-lite"/>
    </source>
</evidence>
<dbReference type="InterPro" id="IPR046867">
    <property type="entry name" value="AldOxase/xan_DH_MoCoBD2"/>
</dbReference>
<dbReference type="InterPro" id="IPR036856">
    <property type="entry name" value="Ald_Oxase/Xan_DH_a/b_sf"/>
</dbReference>
<reference evidence="3 4" key="1">
    <citation type="journal article" date="2013" name="Int. J. Syst. Evol. Microbiol.">
        <title>Ilumatobacter nonamiense sp. nov. and Ilumatobacter coccineum sp. nov., isolated from seashore sand.</title>
        <authorList>
            <person name="Matsumoto A."/>
            <person name="Kasai H."/>
            <person name="Matsuo Y."/>
            <person name="Shizuri Y."/>
            <person name="Ichikawa N."/>
            <person name="Fujita N."/>
            <person name="Omura S."/>
            <person name="Takahashi Y."/>
        </authorList>
    </citation>
    <scope>NUCLEOTIDE SEQUENCE [LARGE SCALE GENOMIC DNA]</scope>
    <source>
        <strain evidence="4">NBRC 103263 / KCTC 29153 / YM16-304</strain>
    </source>
</reference>
<dbReference type="InterPro" id="IPR037165">
    <property type="entry name" value="AldOxase/xan_DH_Mopterin-bd_sf"/>
</dbReference>
<dbReference type="RefSeq" id="WP_015442095.1">
    <property type="nucleotide sequence ID" value="NC_020520.1"/>
</dbReference>
<dbReference type="InterPro" id="IPR000674">
    <property type="entry name" value="Ald_Oxase/Xan_DH_a/b"/>
</dbReference>
<dbReference type="Pfam" id="PF01315">
    <property type="entry name" value="Ald_Xan_dh_C"/>
    <property type="match status" value="1"/>
</dbReference>
<evidence type="ECO:0000313" key="3">
    <source>
        <dbReference type="EMBL" id="BAN02848.1"/>
    </source>
</evidence>
<dbReference type="AlphaFoldDB" id="A0A6C7EDX9"/>
<evidence type="ECO:0000259" key="2">
    <source>
        <dbReference type="SMART" id="SM01008"/>
    </source>
</evidence>
<name>A0A6C7EDX9_ILUCY</name>
<dbReference type="InterPro" id="IPR008274">
    <property type="entry name" value="AldOxase/xan_DH_MoCoBD1"/>
</dbReference>
<dbReference type="NCBIfam" id="TIGR03196">
    <property type="entry name" value="pucD"/>
    <property type="match status" value="1"/>
</dbReference>
<feature type="domain" description="Aldehyde oxidase/xanthine dehydrogenase a/b hammerhead" evidence="2">
    <location>
        <begin position="32"/>
        <end position="138"/>
    </location>
</feature>
<dbReference type="EC" id="1.17.1.4" evidence="3"/>
<dbReference type="PANTHER" id="PTHR11908:SF157">
    <property type="entry name" value="XANTHINE DEHYDROGENASE SUBUNIT D-RELATED"/>
    <property type="match status" value="1"/>
</dbReference>
<dbReference type="EMBL" id="AP012057">
    <property type="protein sequence ID" value="BAN02848.1"/>
    <property type="molecule type" value="Genomic_DNA"/>
</dbReference>
<dbReference type="SUPFAM" id="SSF56003">
    <property type="entry name" value="Molybdenum cofactor-binding domain"/>
    <property type="match status" value="1"/>
</dbReference>
<keyword evidence="3" id="KW-0560">Oxidoreductase</keyword>
<dbReference type="OrthoDB" id="135295at2"/>